<protein>
    <recommendedName>
        <fullName evidence="2">CHAT domain-containing protein</fullName>
    </recommendedName>
</protein>
<evidence type="ECO:0000259" key="2">
    <source>
        <dbReference type="Pfam" id="PF12770"/>
    </source>
</evidence>
<evidence type="ECO:0000256" key="1">
    <source>
        <dbReference type="SAM" id="MobiDB-lite"/>
    </source>
</evidence>
<feature type="region of interest" description="Disordered" evidence="1">
    <location>
        <begin position="1"/>
        <end position="38"/>
    </location>
</feature>
<feature type="compositionally biased region" description="Low complexity" evidence="1">
    <location>
        <begin position="18"/>
        <end position="37"/>
    </location>
</feature>
<dbReference type="InterPro" id="IPR024983">
    <property type="entry name" value="CHAT_dom"/>
</dbReference>
<feature type="domain" description="CHAT" evidence="2">
    <location>
        <begin position="867"/>
        <end position="1161"/>
    </location>
</feature>
<accession>A0ABR3G7A8</accession>
<feature type="region of interest" description="Disordered" evidence="1">
    <location>
        <begin position="1020"/>
        <end position="1041"/>
    </location>
</feature>
<dbReference type="Proteomes" id="UP001447188">
    <property type="component" value="Unassembled WGS sequence"/>
</dbReference>
<evidence type="ECO:0000313" key="4">
    <source>
        <dbReference type="Proteomes" id="UP001447188"/>
    </source>
</evidence>
<sequence length="1162" mass="128426">MTDKIDTSNPKASETDHPASPADGPASPASPASSGDATQLNQADLLPLLQALGNIQHAILSGNRELEDTEKVVLRAAHEVADICQDHPDRGILWSNLANRFWSRYKRSGDPEDLLHVCKWGEETVAATPPDNPNWGNRLNNLGNWVDKRYCRFGVLEDLEQAITCGEEAMAANPNHPDRVSRLSNLGTRLRRKYEQLGSPDDLKQAIRRTEEALAGTTDSPEDPNRAAILNNLGNWFHTRYGLSGDPEDLEEAIKRGEEAVAANPSDNINQPGRLNNLAAALHSRYSQSGDLGDLEQAIQLGEQAVATALPPHPARACILSSHGARLQAKFHRFGALGDIEQAIKWGEEAVETTFPGDPDRAGRLNSLGHWYHSRYEWFKALEDLGQAIKQGEEVLAATPPNHADRAGRLKSLSALFRSRYERSGVPRDLEQAIKLAKQAVVATPQSHPARAGRLSELSIILARKHEDLERAIKQGEEEVAATTENHPERAGRLSKLGTLIGRRNKDLELAIKRGEEALAATTPETPSRAGIWNNLGTMFQTKYEQAQEVALEDIESLRDIEKAIGFREEALNATPPDHPFRAAMLNNLADLLRIRYQQNHSDNLDDFQRSICLNREAWHCKLSPPRDRITGARVAAVLLATPGNWQESSTLLEDAVRLLPNVSPRFLERDDQEHTLSDFTRLAADAASTALQAGAEASHALRLLELGRGVIMGLLIDCRIDLSESRLQVENSEFFDKFNRLRTQIDSPLVTMPEGLADPHTRRQRLQEIHELEEILTHIRQLPSFEGFLLPPRSEDLMSMAGEGPIVILNSTVYRSDAIIVTISGIKALELPGLLFKDVTERMRRSRELVRGKRSTYPLRNKQMGEFLRWLWDAAVGPVLEELQLGDSNQTRIWWIGVGPLGMAPFHAAGDHSPGSTQNTLSRVISSYIPTIKALSYARQKKLEFGGPDSRLLLVAMPTTPTKNDLKNAIPEVERIARVVKGQADRLDHPSADQVLEKLPSYHAIHFACHGVSDAQKPSNSHLLLEKHDPSSPKSKPGTLDRLTVGTISTRLANIKNAQLAYHSACSTADNPSVVLADESIHIASGFQLAGFSHVLATLWESKDEACPQVAGDFYELLFNGQIAAEGHSKISSAFHNVVKKLRDKNLNQPLIWAPFIHTGA</sequence>
<evidence type="ECO:0000313" key="3">
    <source>
        <dbReference type="EMBL" id="KAL0631832.1"/>
    </source>
</evidence>
<dbReference type="PANTHER" id="PTHR19959">
    <property type="entry name" value="KINESIN LIGHT CHAIN"/>
    <property type="match status" value="1"/>
</dbReference>
<proteinExistence type="predicted"/>
<dbReference type="PANTHER" id="PTHR19959:SF119">
    <property type="entry name" value="FUNGAL LIPASE-LIKE DOMAIN-CONTAINING PROTEIN"/>
    <property type="match status" value="1"/>
</dbReference>
<gene>
    <name evidence="3" type="ORF">Q9L58_009294</name>
</gene>
<keyword evidence="4" id="KW-1185">Reference proteome</keyword>
<dbReference type="SUPFAM" id="SSF81901">
    <property type="entry name" value="HCP-like"/>
    <property type="match status" value="1"/>
</dbReference>
<dbReference type="Gene3D" id="1.25.40.10">
    <property type="entry name" value="Tetratricopeptide repeat domain"/>
    <property type="match status" value="3"/>
</dbReference>
<dbReference type="InterPro" id="IPR011990">
    <property type="entry name" value="TPR-like_helical_dom_sf"/>
</dbReference>
<organism evidence="3 4">
    <name type="scientific">Discina gigas</name>
    <dbReference type="NCBI Taxonomy" id="1032678"/>
    <lineage>
        <taxon>Eukaryota</taxon>
        <taxon>Fungi</taxon>
        <taxon>Dikarya</taxon>
        <taxon>Ascomycota</taxon>
        <taxon>Pezizomycotina</taxon>
        <taxon>Pezizomycetes</taxon>
        <taxon>Pezizales</taxon>
        <taxon>Discinaceae</taxon>
        <taxon>Discina</taxon>
    </lineage>
</organism>
<name>A0ABR3G7A8_9PEZI</name>
<dbReference type="Pfam" id="PF12770">
    <property type="entry name" value="CHAT"/>
    <property type="match status" value="1"/>
</dbReference>
<comment type="caution">
    <text evidence="3">The sequence shown here is derived from an EMBL/GenBank/DDBJ whole genome shotgun (WGS) entry which is preliminary data.</text>
</comment>
<dbReference type="EMBL" id="JBBBZM010000206">
    <property type="protein sequence ID" value="KAL0631832.1"/>
    <property type="molecule type" value="Genomic_DNA"/>
</dbReference>
<reference evidence="3 4" key="1">
    <citation type="submission" date="2024-02" db="EMBL/GenBank/DDBJ databases">
        <title>Discinaceae phylogenomics.</title>
        <authorList>
            <person name="Dirks A.C."/>
            <person name="James T.Y."/>
        </authorList>
    </citation>
    <scope>NUCLEOTIDE SEQUENCE [LARGE SCALE GENOMIC DNA]</scope>
    <source>
        <strain evidence="3 4">ACD0624</strain>
    </source>
</reference>